<organism evidence="1">
    <name type="scientific">Faunusvirus sp</name>
    <dbReference type="NCBI Taxonomy" id="2487766"/>
    <lineage>
        <taxon>Viruses</taxon>
        <taxon>Varidnaviria</taxon>
        <taxon>Bamfordvirae</taxon>
        <taxon>Nucleocytoviricota</taxon>
        <taxon>Megaviricetes</taxon>
        <taxon>Imitervirales</taxon>
        <taxon>Mimiviridae</taxon>
    </lineage>
</organism>
<protein>
    <submittedName>
        <fullName evidence="1">Uncharacterized protein</fullName>
    </submittedName>
</protein>
<dbReference type="EMBL" id="MK072136">
    <property type="protein sequence ID" value="AYV79194.1"/>
    <property type="molecule type" value="Genomic_DNA"/>
</dbReference>
<sequence>MIANDIEIGRSTASYIISVLTDGKISGKINRVVSGSNILSATMCETDGEITIDCTDEKLRIKHEDNIVEMDIYLLTIDDVGKYINFSLFKMTFYEHIDRIIDRLAIYIKTCDKIYPLLGGHKNCVVKCADKYDDHEYNAVYKIHVDPLYSVKYSVDMAKFVICNCYVAAQNKNGDWTLFFDYDDIFDDSVGKLAEYNKMESNTVTEFVAAIQNQPNIIKN</sequence>
<name>A0A3G4ZY01_9VIRU</name>
<proteinExistence type="predicted"/>
<evidence type="ECO:0000313" key="1">
    <source>
        <dbReference type="EMBL" id="AYV79194.1"/>
    </source>
</evidence>
<reference evidence="1" key="1">
    <citation type="submission" date="2018-10" db="EMBL/GenBank/DDBJ databases">
        <title>Hidden diversity of soil giant viruses.</title>
        <authorList>
            <person name="Schulz F."/>
            <person name="Alteio L."/>
            <person name="Goudeau D."/>
            <person name="Ryan E.M."/>
            <person name="Malmstrom R.R."/>
            <person name="Blanchard J."/>
            <person name="Woyke T."/>
        </authorList>
    </citation>
    <scope>NUCLEOTIDE SEQUENCE</scope>
    <source>
        <strain evidence="1">FNV1</strain>
    </source>
</reference>
<gene>
    <name evidence="1" type="ORF">Faunusvirus5_3</name>
</gene>
<accession>A0A3G4ZY01</accession>